<dbReference type="InterPro" id="IPR045213">
    <property type="entry name" value="Malic_NAD-bd_bact_type"/>
</dbReference>
<evidence type="ECO:0000256" key="3">
    <source>
        <dbReference type="PIRSR" id="PIRSR000106-1"/>
    </source>
</evidence>
<dbReference type="InterPro" id="IPR036291">
    <property type="entry name" value="NAD(P)-bd_dom_sf"/>
</dbReference>
<sequence length="380" mass="40737">MKNSPALAYSQKPKLAVKILAPLKSKRDLSLAYTPGIAEVAKAVAADGNKLYTYTFKRNNLAVISDGSAVLGLGNIGHKGSYPVMEGKAMLFRRFGRINAVPIIVKTQKVDEFVDTVVNIADSFGAINLEDISAPRCFEIEERLKKLLDIPLMHDDQHGTAIVVLSALTNALKLLPKSGKNTRIVMVGSGSAGVAVSRLLVMAGYKNIILCDSKGIVSKRRRDLNPVKRAMLKVTNPNNVSGKIQDALKGAQGLIGVSRAGLVGPADIKLMDKAPIIFAMANPVPEIMPDEARRAGAGIVGTGRSDYPNQINNALAFPGVFRGAIDARAKITDKMKLAAVAAIVSYHQKNLAKNKLMPRVLDSKVHQVIARAVYSAAKQK</sequence>
<proteinExistence type="inferred from homology"/>
<evidence type="ECO:0000313" key="9">
    <source>
        <dbReference type="Proteomes" id="UP000033860"/>
    </source>
</evidence>
<dbReference type="InterPro" id="IPR046346">
    <property type="entry name" value="Aminoacid_DH-like_N_sf"/>
</dbReference>
<evidence type="ECO:0000256" key="4">
    <source>
        <dbReference type="PIRSR" id="PIRSR000106-2"/>
    </source>
</evidence>
<evidence type="ECO:0000256" key="2">
    <source>
        <dbReference type="ARBA" id="ARBA00023002"/>
    </source>
</evidence>
<dbReference type="GO" id="GO:0004470">
    <property type="term" value="F:malic enzyme activity"/>
    <property type="evidence" value="ECO:0007669"/>
    <property type="project" value="InterPro"/>
</dbReference>
<dbReference type="Pfam" id="PF00390">
    <property type="entry name" value="malic"/>
    <property type="match status" value="1"/>
</dbReference>
<feature type="active site" description="Proton acceptor" evidence="3">
    <location>
        <position position="88"/>
    </location>
</feature>
<dbReference type="GO" id="GO:0051287">
    <property type="term" value="F:NAD binding"/>
    <property type="evidence" value="ECO:0007669"/>
    <property type="project" value="InterPro"/>
</dbReference>
<dbReference type="GO" id="GO:0016616">
    <property type="term" value="F:oxidoreductase activity, acting on the CH-OH group of donors, NAD or NADP as acceptor"/>
    <property type="evidence" value="ECO:0007669"/>
    <property type="project" value="InterPro"/>
</dbReference>
<dbReference type="SMART" id="SM01274">
    <property type="entry name" value="malic"/>
    <property type="match status" value="1"/>
</dbReference>
<evidence type="ECO:0000256" key="1">
    <source>
        <dbReference type="ARBA" id="ARBA00008785"/>
    </source>
</evidence>
<dbReference type="InterPro" id="IPR037062">
    <property type="entry name" value="Malic_N_dom_sf"/>
</dbReference>
<dbReference type="SUPFAM" id="SSF53223">
    <property type="entry name" value="Aminoacid dehydrogenase-like, N-terminal domain"/>
    <property type="match status" value="1"/>
</dbReference>
<keyword evidence="5" id="KW-0479">Metal-binding</keyword>
<dbReference type="InterPro" id="IPR012301">
    <property type="entry name" value="Malic_N_dom"/>
</dbReference>
<dbReference type="CDD" id="cd05311">
    <property type="entry name" value="NAD_bind_2_malic_enz"/>
    <property type="match status" value="1"/>
</dbReference>
<dbReference type="SMART" id="SM00919">
    <property type="entry name" value="Malic_M"/>
    <property type="match status" value="1"/>
</dbReference>
<feature type="domain" description="Malic enzyme NAD-binding" evidence="6">
    <location>
        <begin position="157"/>
        <end position="378"/>
    </location>
</feature>
<dbReference type="Gene3D" id="3.40.50.10380">
    <property type="entry name" value="Malic enzyme, N-terminal domain"/>
    <property type="match status" value="1"/>
</dbReference>
<dbReference type="Gene3D" id="3.40.50.720">
    <property type="entry name" value="NAD(P)-binding Rossmann-like Domain"/>
    <property type="match status" value="1"/>
</dbReference>
<keyword evidence="2" id="KW-0560">Oxidoreductase</keyword>
<dbReference type="GO" id="GO:0046872">
    <property type="term" value="F:metal ion binding"/>
    <property type="evidence" value="ECO:0007669"/>
    <property type="project" value="UniProtKB-KW"/>
</dbReference>
<protein>
    <recommendedName>
        <fullName evidence="10">Malic enzyme</fullName>
    </recommendedName>
</protein>
<reference evidence="8 9" key="1">
    <citation type="journal article" date="2015" name="Nature">
        <title>rRNA introns, odd ribosomes, and small enigmatic genomes across a large radiation of phyla.</title>
        <authorList>
            <person name="Brown C.T."/>
            <person name="Hug L.A."/>
            <person name="Thomas B.C."/>
            <person name="Sharon I."/>
            <person name="Castelle C.J."/>
            <person name="Singh A."/>
            <person name="Wilkins M.J."/>
            <person name="Williams K.H."/>
            <person name="Banfield J.F."/>
        </authorList>
    </citation>
    <scope>NUCLEOTIDE SEQUENCE [LARGE SCALE GENOMIC DNA]</scope>
</reference>
<dbReference type="EMBL" id="LCNT01000001">
    <property type="protein sequence ID" value="KKU61969.1"/>
    <property type="molecule type" value="Genomic_DNA"/>
</dbReference>
<name>A0A0G1RXB0_9BACT</name>
<feature type="binding site" evidence="4">
    <location>
        <position position="312"/>
    </location>
    <ligand>
        <name>(S)-malate</name>
        <dbReference type="ChEBI" id="CHEBI:15589"/>
    </ligand>
</feature>
<evidence type="ECO:0000313" key="8">
    <source>
        <dbReference type="EMBL" id="KKU61969.1"/>
    </source>
</evidence>
<evidence type="ECO:0000256" key="5">
    <source>
        <dbReference type="PIRSR" id="PIRSR000106-3"/>
    </source>
</evidence>
<gene>
    <name evidence="8" type="ORF">UX85_C0001G0183</name>
</gene>
<evidence type="ECO:0008006" key="10">
    <source>
        <dbReference type="Google" id="ProtNLM"/>
    </source>
</evidence>
<feature type="active site" description="Proton donor" evidence="3">
    <location>
        <position position="33"/>
    </location>
</feature>
<feature type="binding site" evidence="5">
    <location>
        <position position="130"/>
    </location>
    <ligand>
        <name>a divalent metal cation</name>
        <dbReference type="ChEBI" id="CHEBI:60240"/>
    </ligand>
</feature>
<comment type="similarity">
    <text evidence="1">Belongs to the malic enzymes family.</text>
</comment>
<feature type="binding site" evidence="5">
    <location>
        <position position="156"/>
    </location>
    <ligand>
        <name>a divalent metal cation</name>
        <dbReference type="ChEBI" id="CHEBI:60240"/>
    </ligand>
</feature>
<dbReference type="AlphaFoldDB" id="A0A0G1RXB0"/>
<dbReference type="PANTHER" id="PTHR43237">
    <property type="entry name" value="NADP-DEPENDENT MALIC ENZYME"/>
    <property type="match status" value="1"/>
</dbReference>
<feature type="binding site" evidence="5">
    <location>
        <position position="131"/>
    </location>
    <ligand>
        <name>a divalent metal cation</name>
        <dbReference type="ChEBI" id="CHEBI:60240"/>
    </ligand>
</feature>
<dbReference type="InterPro" id="IPR051674">
    <property type="entry name" value="Malate_Decarboxylase"/>
</dbReference>
<feature type="binding site" evidence="4">
    <location>
        <position position="282"/>
    </location>
    <ligand>
        <name>(S)-malate</name>
        <dbReference type="ChEBI" id="CHEBI:15589"/>
    </ligand>
</feature>
<comment type="caution">
    <text evidence="8">The sequence shown here is derived from an EMBL/GenBank/DDBJ whole genome shotgun (WGS) entry which is preliminary data.</text>
</comment>
<dbReference type="Proteomes" id="UP000033860">
    <property type="component" value="Unassembled WGS sequence"/>
</dbReference>
<comment type="cofactor">
    <cofactor evidence="5">
        <name>Mg(2+)</name>
        <dbReference type="ChEBI" id="CHEBI:18420"/>
    </cofactor>
    <cofactor evidence="5">
        <name>Mn(2+)</name>
        <dbReference type="ChEBI" id="CHEBI:29035"/>
    </cofactor>
    <text evidence="5">Divalent metal cations. Prefers magnesium or manganese.</text>
</comment>
<feature type="domain" description="Malic enzyme N-terminal" evidence="7">
    <location>
        <begin position="12"/>
        <end position="145"/>
    </location>
</feature>
<dbReference type="SUPFAM" id="SSF51735">
    <property type="entry name" value="NAD(P)-binding Rossmann-fold domains"/>
    <property type="match status" value="1"/>
</dbReference>
<dbReference type="PATRIC" id="fig|1618371.3.peg.185"/>
<dbReference type="PANTHER" id="PTHR43237:SF4">
    <property type="entry name" value="NADP-DEPENDENT MALIC ENZYME"/>
    <property type="match status" value="1"/>
</dbReference>
<dbReference type="Pfam" id="PF03949">
    <property type="entry name" value="Malic_M"/>
    <property type="match status" value="1"/>
</dbReference>
<organism evidence="8 9">
    <name type="scientific">Candidatus Beckwithbacteria bacterium GW2011_GWB1_47_15</name>
    <dbReference type="NCBI Taxonomy" id="1618371"/>
    <lineage>
        <taxon>Bacteria</taxon>
        <taxon>Candidatus Beckwithiibacteriota</taxon>
    </lineage>
</organism>
<dbReference type="InterPro" id="IPR012302">
    <property type="entry name" value="Malic_NAD-bd"/>
</dbReference>
<dbReference type="InterPro" id="IPR001891">
    <property type="entry name" value="Malic_OxRdtase"/>
</dbReference>
<evidence type="ECO:0000259" key="6">
    <source>
        <dbReference type="SMART" id="SM00919"/>
    </source>
</evidence>
<dbReference type="PIRSF" id="PIRSF000106">
    <property type="entry name" value="ME"/>
    <property type="match status" value="1"/>
</dbReference>
<evidence type="ECO:0000259" key="7">
    <source>
        <dbReference type="SMART" id="SM01274"/>
    </source>
</evidence>
<accession>A0A0G1RXB0</accession>